<feature type="compositionally biased region" description="Low complexity" evidence="2">
    <location>
        <begin position="148"/>
        <end position="188"/>
    </location>
</feature>
<feature type="compositionally biased region" description="Low complexity" evidence="2">
    <location>
        <begin position="102"/>
        <end position="141"/>
    </location>
</feature>
<feature type="compositionally biased region" description="Polar residues" evidence="2">
    <location>
        <begin position="535"/>
        <end position="550"/>
    </location>
</feature>
<dbReference type="NCBIfam" id="TIGR03715">
    <property type="entry name" value="KxYKxGKxW"/>
    <property type="match status" value="1"/>
</dbReference>
<feature type="compositionally biased region" description="Low complexity" evidence="2">
    <location>
        <begin position="84"/>
        <end position="94"/>
    </location>
</feature>
<proteinExistence type="predicted"/>
<protein>
    <submittedName>
        <fullName evidence="3">Uncharacterized protein</fullName>
    </submittedName>
</protein>
<evidence type="ECO:0000313" key="4">
    <source>
        <dbReference type="Proteomes" id="UP000051442"/>
    </source>
</evidence>
<comment type="caution">
    <text evidence="3">The sequence shown here is derived from an EMBL/GenBank/DDBJ whole genome shotgun (WGS) entry which is preliminary data.</text>
</comment>
<dbReference type="AlphaFoldDB" id="A0A0R2FBD5"/>
<reference evidence="3 4" key="1">
    <citation type="journal article" date="2015" name="Genome Announc.">
        <title>Expanding the biotechnology potential of lactobacilli through comparative genomics of 213 strains and associated genera.</title>
        <authorList>
            <person name="Sun Z."/>
            <person name="Harris H.M."/>
            <person name="McCann A."/>
            <person name="Guo C."/>
            <person name="Argimon S."/>
            <person name="Zhang W."/>
            <person name="Yang X."/>
            <person name="Jeffery I.B."/>
            <person name="Cooney J.C."/>
            <person name="Kagawa T.F."/>
            <person name="Liu W."/>
            <person name="Song Y."/>
            <person name="Salvetti E."/>
            <person name="Wrobel A."/>
            <person name="Rasinkangas P."/>
            <person name="Parkhill J."/>
            <person name="Rea M.C."/>
            <person name="O'Sullivan O."/>
            <person name="Ritari J."/>
            <person name="Douillard F.P."/>
            <person name="Paul Ross R."/>
            <person name="Yang R."/>
            <person name="Briner A.E."/>
            <person name="Felis G.E."/>
            <person name="de Vos W.M."/>
            <person name="Barrangou R."/>
            <person name="Klaenhammer T.R."/>
            <person name="Caufield P.W."/>
            <person name="Cui Y."/>
            <person name="Zhang H."/>
            <person name="O'Toole P.W."/>
        </authorList>
    </citation>
    <scope>NUCLEOTIDE SEQUENCE [LARGE SCALE GENOMIC DNA]</scope>
    <source>
        <strain evidence="3 4">DSM 23365</strain>
    </source>
</reference>
<name>A0A0R2FBD5_9LACO</name>
<dbReference type="Proteomes" id="UP000051442">
    <property type="component" value="Unassembled WGS sequence"/>
</dbReference>
<evidence type="ECO:0000256" key="2">
    <source>
        <dbReference type="SAM" id="MobiDB-lite"/>
    </source>
</evidence>
<dbReference type="STRING" id="1423804.FD14_GL000116"/>
<feature type="compositionally biased region" description="Polar residues" evidence="2">
    <location>
        <begin position="189"/>
        <end position="199"/>
    </location>
</feature>
<feature type="compositionally biased region" description="Low complexity" evidence="2">
    <location>
        <begin position="204"/>
        <end position="213"/>
    </location>
</feature>
<evidence type="ECO:0000256" key="1">
    <source>
        <dbReference type="ARBA" id="ARBA00022729"/>
    </source>
</evidence>
<keyword evidence="4" id="KW-1185">Reference proteome</keyword>
<dbReference type="EMBL" id="AYZM01000061">
    <property type="protein sequence ID" value="KRN25712.1"/>
    <property type="molecule type" value="Genomic_DNA"/>
</dbReference>
<dbReference type="InterPro" id="IPR022263">
    <property type="entry name" value="KxYKxGKxW"/>
</dbReference>
<feature type="compositionally biased region" description="Low complexity" evidence="2">
    <location>
        <begin position="490"/>
        <end position="534"/>
    </location>
</feature>
<sequence>MKRNKQRQDIKKNNSKSRYKMFKSGKHWAYAAISTFTGFMGLTATFSATTKASADTTTTGKTVSQEVDDGQVLATQSKTTIPATSTVNSTSTSTCEVDSGVDSTTESTTTSTTESNSDSESTTTSTTDSTTTSDSSSDSETQSASGVDSQTTSTTTSTTDSGTSSDTASTTNSDTTSATSSDTTSASTKNSQSTASTDETSTKADSTSDLSSGLSTALSANATSTKAVASTDLTDSLGFTGATAVTVTDSGTLTVGLKGDAELTATQLAQLSDYIKANNVSQIVISSVASSTSSNVNGTTTDTGDTMSSKELGSALYHLTGTPVQISSIAGEASAISFVKDFTTTQTEGQVSVGWSNVYVNSDTGEVIQFTTSSQLQVTINSGGYAGMAVNISQVNNIFDTPGTTISVPGIDVLISNQLAAGQNQVTYSVADTQTIISAMQTANKLVNPDTGTAFDGTVYTVGNIVVSSPSLSVFGAVVQTNAFDQALDSTVSSTTDSPTTADTDSATASDTTSATASDTTSTTTNVSNETSLSKAYSASNSAKDSTTLSLSNVESLSKSAVA</sequence>
<dbReference type="OrthoDB" id="2176356at2"/>
<feature type="region of interest" description="Disordered" evidence="2">
    <location>
        <begin position="83"/>
        <end position="213"/>
    </location>
</feature>
<evidence type="ECO:0000313" key="3">
    <source>
        <dbReference type="EMBL" id="KRN25712.1"/>
    </source>
</evidence>
<gene>
    <name evidence="3" type="ORF">FD14_GL000116</name>
</gene>
<dbReference type="Pfam" id="PF19258">
    <property type="entry name" value="KxYKxGKxW_sig"/>
    <property type="match status" value="1"/>
</dbReference>
<accession>A0A0R2FBD5</accession>
<dbReference type="PATRIC" id="fig|1423804.4.peg.129"/>
<keyword evidence="1" id="KW-0732">Signal</keyword>
<dbReference type="RefSeq" id="WP_057151758.1">
    <property type="nucleotide sequence ID" value="NZ_AYZM01000061.1"/>
</dbReference>
<feature type="region of interest" description="Disordered" evidence="2">
    <location>
        <begin position="490"/>
        <end position="550"/>
    </location>
</feature>
<organism evidence="3 4">
    <name type="scientific">Secundilactobacillus similis DSM 23365 = JCM 2765</name>
    <dbReference type="NCBI Taxonomy" id="1423804"/>
    <lineage>
        <taxon>Bacteria</taxon>
        <taxon>Bacillati</taxon>
        <taxon>Bacillota</taxon>
        <taxon>Bacilli</taxon>
        <taxon>Lactobacillales</taxon>
        <taxon>Lactobacillaceae</taxon>
        <taxon>Secundilactobacillus</taxon>
    </lineage>
</organism>